<proteinExistence type="predicted"/>
<dbReference type="KEGG" id="taer:GT409_05225"/>
<feature type="transmembrane region" description="Helical" evidence="1">
    <location>
        <begin position="125"/>
        <end position="145"/>
    </location>
</feature>
<organism evidence="2 3">
    <name type="scientific">Tichowtungia aerotolerans</name>
    <dbReference type="NCBI Taxonomy" id="2697043"/>
    <lineage>
        <taxon>Bacteria</taxon>
        <taxon>Pseudomonadati</taxon>
        <taxon>Kiritimatiellota</taxon>
        <taxon>Tichowtungiia</taxon>
        <taxon>Tichowtungiales</taxon>
        <taxon>Tichowtungiaceae</taxon>
        <taxon>Tichowtungia</taxon>
    </lineage>
</organism>
<sequence>MEVLHISFWAGLAGWLVAQLTKMLICLIQSRRLDFRYLASTGGMPSAHSSLVSALTTAIVLTDGFNSPLFAISVVFASVVMFDAQTVRAAAGKQARLLNQIVDELFQEHHLSETKLKELLGHTRLEVFFGMLTGIATALAVFRFIPHG</sequence>
<dbReference type="EMBL" id="CP047593">
    <property type="protein sequence ID" value="QHI68876.1"/>
    <property type="molecule type" value="Genomic_DNA"/>
</dbReference>
<feature type="transmembrane region" description="Helical" evidence="1">
    <location>
        <begin position="6"/>
        <end position="25"/>
    </location>
</feature>
<reference evidence="2 3" key="1">
    <citation type="submission" date="2020-01" db="EMBL/GenBank/DDBJ databases">
        <title>Ponticoccus aerotolerans gen. nov., sp. nov., an anaerobic bacterium and proposal of Ponticoccusceae fam. nov., Ponticoccusles ord. nov. and Ponticoccuse classis nov. in the phylum Kiritimatiellaeota.</title>
        <authorList>
            <person name="Zhou L.Y."/>
            <person name="Du Z.J."/>
        </authorList>
    </citation>
    <scope>NUCLEOTIDE SEQUENCE [LARGE SCALE GENOMIC DNA]</scope>
    <source>
        <strain evidence="2 3">S-5007</strain>
    </source>
</reference>
<keyword evidence="3" id="KW-1185">Reference proteome</keyword>
<dbReference type="Proteomes" id="UP000464954">
    <property type="component" value="Chromosome"/>
</dbReference>
<keyword evidence="1" id="KW-0472">Membrane</keyword>
<dbReference type="RefSeq" id="WP_160627620.1">
    <property type="nucleotide sequence ID" value="NZ_CP047593.1"/>
</dbReference>
<dbReference type="Pfam" id="PF02681">
    <property type="entry name" value="DUF212"/>
    <property type="match status" value="1"/>
</dbReference>
<gene>
    <name evidence="2" type="ORF">GT409_05225</name>
</gene>
<dbReference type="InterPro" id="IPR003832">
    <property type="entry name" value="DUF212"/>
</dbReference>
<dbReference type="PANTHER" id="PTHR31446">
    <property type="entry name" value="ACID PHOSPHATASE/VANADIUM-DEPENDENT HALOPEROXIDASE-RELATED PROTEIN"/>
    <property type="match status" value="1"/>
</dbReference>
<evidence type="ECO:0000313" key="2">
    <source>
        <dbReference type="EMBL" id="QHI68876.1"/>
    </source>
</evidence>
<name>A0A6P1MBD4_9BACT</name>
<protein>
    <submittedName>
        <fullName evidence="2">Divergent PAP2 family protein</fullName>
    </submittedName>
</protein>
<dbReference type="PANTHER" id="PTHR31446:SF29">
    <property type="entry name" value="ACID PHOSPHATASE_VANADIUM-DEPENDENT HALOPEROXIDASE-RELATED PROTEIN"/>
    <property type="match status" value="1"/>
</dbReference>
<keyword evidence="1" id="KW-1133">Transmembrane helix</keyword>
<keyword evidence="1" id="KW-0812">Transmembrane</keyword>
<evidence type="ECO:0000256" key="1">
    <source>
        <dbReference type="SAM" id="Phobius"/>
    </source>
</evidence>
<dbReference type="AlphaFoldDB" id="A0A6P1MBD4"/>
<accession>A0A6P1MBD4</accession>
<evidence type="ECO:0000313" key="3">
    <source>
        <dbReference type="Proteomes" id="UP000464954"/>
    </source>
</evidence>